<organism evidence="1">
    <name type="scientific">marine sediment metagenome</name>
    <dbReference type="NCBI Taxonomy" id="412755"/>
    <lineage>
        <taxon>unclassified sequences</taxon>
        <taxon>metagenomes</taxon>
        <taxon>ecological metagenomes</taxon>
    </lineage>
</organism>
<accession>A0A0F9E059</accession>
<name>A0A0F9E059_9ZZZZ</name>
<reference evidence="1" key="1">
    <citation type="journal article" date="2015" name="Nature">
        <title>Complex archaea that bridge the gap between prokaryotes and eukaryotes.</title>
        <authorList>
            <person name="Spang A."/>
            <person name="Saw J.H."/>
            <person name="Jorgensen S.L."/>
            <person name="Zaremba-Niedzwiedzka K."/>
            <person name="Martijn J."/>
            <person name="Lind A.E."/>
            <person name="van Eijk R."/>
            <person name="Schleper C."/>
            <person name="Guy L."/>
            <person name="Ettema T.J."/>
        </authorList>
    </citation>
    <scope>NUCLEOTIDE SEQUENCE</scope>
</reference>
<evidence type="ECO:0000313" key="1">
    <source>
        <dbReference type="EMBL" id="KKL23291.1"/>
    </source>
</evidence>
<protein>
    <submittedName>
        <fullName evidence="1">Uncharacterized protein</fullName>
    </submittedName>
</protein>
<dbReference type="AlphaFoldDB" id="A0A0F9E059"/>
<proteinExistence type="predicted"/>
<comment type="caution">
    <text evidence="1">The sequence shown here is derived from an EMBL/GenBank/DDBJ whole genome shotgun (WGS) entry which is preliminary data.</text>
</comment>
<sequence length="71" mass="7855">MSASEKLDGSVETMFNLFFFIFMGGVYTPLDVGEIPAFETYSECASIGQVVIDSVPLPEGKIIWICEEIIE</sequence>
<gene>
    <name evidence="1" type="ORF">LCGC14_2426900</name>
</gene>
<dbReference type="EMBL" id="LAZR01037027">
    <property type="protein sequence ID" value="KKL23291.1"/>
    <property type="molecule type" value="Genomic_DNA"/>
</dbReference>